<organism evidence="1">
    <name type="scientific">Glycine soja</name>
    <name type="common">Wild soybean</name>
    <dbReference type="NCBI Taxonomy" id="3848"/>
    <lineage>
        <taxon>Eukaryota</taxon>
        <taxon>Viridiplantae</taxon>
        <taxon>Streptophyta</taxon>
        <taxon>Embryophyta</taxon>
        <taxon>Tracheophyta</taxon>
        <taxon>Spermatophyta</taxon>
        <taxon>Magnoliopsida</taxon>
        <taxon>eudicotyledons</taxon>
        <taxon>Gunneridae</taxon>
        <taxon>Pentapetalae</taxon>
        <taxon>rosids</taxon>
        <taxon>fabids</taxon>
        <taxon>Fabales</taxon>
        <taxon>Fabaceae</taxon>
        <taxon>Papilionoideae</taxon>
        <taxon>50 kb inversion clade</taxon>
        <taxon>NPAAA clade</taxon>
        <taxon>indigoferoid/millettioid clade</taxon>
        <taxon>Phaseoleae</taxon>
        <taxon>Glycine</taxon>
        <taxon>Glycine subgen. Soja</taxon>
    </lineage>
</organism>
<name>A0A0B2PVF4_GLYSO</name>
<sequence length="101" mass="11565">MAHTLFCCTRAEGIWKSGYSWIKLDIALPGDVRMHYWQYTPFPRRKNLQSRWRILWCGVGVGGCKGWARSPWVEECMAEEVCGGTNYAQIAPHMGLDVTNN</sequence>
<dbReference type="EMBL" id="KN662775">
    <property type="protein sequence ID" value="KHN13140.1"/>
    <property type="molecule type" value="Genomic_DNA"/>
</dbReference>
<dbReference type="Proteomes" id="UP000053555">
    <property type="component" value="Unassembled WGS sequence"/>
</dbReference>
<reference evidence="1" key="1">
    <citation type="submission" date="2014-07" db="EMBL/GenBank/DDBJ databases">
        <title>Identification of a novel salt tolerance gene in wild soybean by whole-genome sequencing.</title>
        <authorList>
            <person name="Lam H.-M."/>
            <person name="Qi X."/>
            <person name="Li M.-W."/>
            <person name="Liu X."/>
            <person name="Xie M."/>
            <person name="Ni M."/>
            <person name="Xu X."/>
        </authorList>
    </citation>
    <scope>NUCLEOTIDE SEQUENCE [LARGE SCALE GENOMIC DNA]</scope>
    <source>
        <tissue evidence="1">Root</tissue>
    </source>
</reference>
<accession>A0A0B2PVF4</accession>
<dbReference type="AlphaFoldDB" id="A0A0B2PVF4"/>
<proteinExistence type="predicted"/>
<gene>
    <name evidence="1" type="ORF">glysoja_045777</name>
</gene>
<protein>
    <submittedName>
        <fullName evidence="1">Uncharacterized protein</fullName>
    </submittedName>
</protein>
<evidence type="ECO:0000313" key="1">
    <source>
        <dbReference type="EMBL" id="KHN13140.1"/>
    </source>
</evidence>